<proteinExistence type="predicted"/>
<reference evidence="1 2" key="1">
    <citation type="submission" date="2023-08" db="EMBL/GenBank/DDBJ databases">
        <title>A Necator americanus chromosomal reference genome.</title>
        <authorList>
            <person name="Ilik V."/>
            <person name="Petrzelkova K.J."/>
            <person name="Pardy F."/>
            <person name="Fuh T."/>
            <person name="Niatou-Singa F.S."/>
            <person name="Gouil Q."/>
            <person name="Baker L."/>
            <person name="Ritchie M.E."/>
            <person name="Jex A.R."/>
            <person name="Gazzola D."/>
            <person name="Li H."/>
            <person name="Toshio Fujiwara R."/>
            <person name="Zhan B."/>
            <person name="Aroian R.V."/>
            <person name="Pafco B."/>
            <person name="Schwarz E.M."/>
        </authorList>
    </citation>
    <scope>NUCLEOTIDE SEQUENCE [LARGE SCALE GENOMIC DNA]</scope>
    <source>
        <strain evidence="1 2">Aroian</strain>
        <tissue evidence="1">Whole animal</tissue>
    </source>
</reference>
<dbReference type="EMBL" id="JAVFWL010000005">
    <property type="protein sequence ID" value="KAK6757698.1"/>
    <property type="molecule type" value="Genomic_DNA"/>
</dbReference>
<comment type="caution">
    <text evidence="1">The sequence shown here is derived from an EMBL/GenBank/DDBJ whole genome shotgun (WGS) entry which is preliminary data.</text>
</comment>
<gene>
    <name evidence="1" type="primary">Necator_chrV.g20276</name>
    <name evidence="1" type="ORF">RB195_015484</name>
</gene>
<keyword evidence="2" id="KW-1185">Reference proteome</keyword>
<dbReference type="Proteomes" id="UP001303046">
    <property type="component" value="Unassembled WGS sequence"/>
</dbReference>
<name>A0ABR1E5F9_NECAM</name>
<organism evidence="1 2">
    <name type="scientific">Necator americanus</name>
    <name type="common">Human hookworm</name>
    <dbReference type="NCBI Taxonomy" id="51031"/>
    <lineage>
        <taxon>Eukaryota</taxon>
        <taxon>Metazoa</taxon>
        <taxon>Ecdysozoa</taxon>
        <taxon>Nematoda</taxon>
        <taxon>Chromadorea</taxon>
        <taxon>Rhabditida</taxon>
        <taxon>Rhabditina</taxon>
        <taxon>Rhabditomorpha</taxon>
        <taxon>Strongyloidea</taxon>
        <taxon>Ancylostomatidae</taxon>
        <taxon>Bunostominae</taxon>
        <taxon>Necator</taxon>
    </lineage>
</organism>
<evidence type="ECO:0000313" key="2">
    <source>
        <dbReference type="Proteomes" id="UP001303046"/>
    </source>
</evidence>
<evidence type="ECO:0000313" key="1">
    <source>
        <dbReference type="EMBL" id="KAK6757698.1"/>
    </source>
</evidence>
<sequence>MEAAAGTESGPSQTAAMGGSYKGFTTLLSATLYRSASREAPYAIAAIAESERPEAERSCVNGCARSGAFGLAAPIAVRPSLGLQSEWS</sequence>
<protein>
    <submittedName>
        <fullName evidence="1">Uncharacterized protein</fullName>
    </submittedName>
</protein>
<accession>A0ABR1E5F9</accession>